<keyword evidence="2" id="KW-0378">Hydrolase</keyword>
<keyword evidence="6" id="KW-1185">Reference proteome</keyword>
<feature type="domain" description="Calcineurin-like phosphoesterase" evidence="3">
    <location>
        <begin position="33"/>
        <end position="259"/>
    </location>
</feature>
<dbReference type="SUPFAM" id="SSF56300">
    <property type="entry name" value="Metallo-dependent phosphatases"/>
    <property type="match status" value="1"/>
</dbReference>
<dbReference type="Pfam" id="PF00149">
    <property type="entry name" value="Metallophos"/>
    <property type="match status" value="1"/>
</dbReference>
<dbReference type="Gene3D" id="3.90.780.10">
    <property type="entry name" value="5'-Nucleotidase, C-terminal domain"/>
    <property type="match status" value="1"/>
</dbReference>
<evidence type="ECO:0000259" key="4">
    <source>
        <dbReference type="Pfam" id="PF02872"/>
    </source>
</evidence>
<dbReference type="InterPro" id="IPR029052">
    <property type="entry name" value="Metallo-depent_PP-like"/>
</dbReference>
<dbReference type="PANTHER" id="PTHR11575">
    <property type="entry name" value="5'-NUCLEOTIDASE-RELATED"/>
    <property type="match status" value="1"/>
</dbReference>
<dbReference type="Proteomes" id="UP001596020">
    <property type="component" value="Unassembled WGS sequence"/>
</dbReference>
<evidence type="ECO:0000259" key="3">
    <source>
        <dbReference type="Pfam" id="PF00149"/>
    </source>
</evidence>
<sequence>MRFLKLRCVHALVFALSLLTLFGCKSDEDTVTIRIVHTTDVHGNYFSYNFLDNKPGKGSLSRLATYLEKARKENPNLLLLDGGDILQGTPASYYYNYVDTTSPHVAAQTYNYLKYDAATIGNHDIETGHAVYDRWSKECDFPVLAANLIDTRTNKPYFKPYIVKKVNGVKVAIIGFITPAVPEWVPQIYWQDLGFEGIVPSAQKWMDIVLKREKPDVILALMHSGLTNLNHHYIEDAGEALLKEVSGFDAILLGHDHKPLMTKMKNMHGEEILMSNPGGNISNVSDITIKVRRKNGKVVSKEINGQLIDLNDYSPNQEYDEHFAKQAEAIRQYVSRPIGTLVGDLNSSSCLFGQTAYMSLIQRVEREYADADISFAAPFSLKINIKSGPLYIRDLFRLYRFENSLYQMELTGQQIKDYLELSYARWVAGMNSEEDHLLLFQDNNDGIFKLAYPVFNMSSAGGVDYIVDLTKPVGSRVSILQLSNGQPFSMTKKYKVAVNSYRGGGGGDLMTEGCKIPFEDLRSHIIKECRSDIRHYIHLYIEKKGKIEAVNDKNWHFVPEAWAREAASRDAKYLFK</sequence>
<dbReference type="InterPro" id="IPR036907">
    <property type="entry name" value="5'-Nucleotdase_C_sf"/>
</dbReference>
<dbReference type="PRINTS" id="PR01607">
    <property type="entry name" value="APYRASEFAMLY"/>
</dbReference>
<keyword evidence="1 2" id="KW-0732">Signal</keyword>
<feature type="chain" id="PRO_5044999994" evidence="2">
    <location>
        <begin position="27"/>
        <end position="576"/>
    </location>
</feature>
<dbReference type="SUPFAM" id="SSF55816">
    <property type="entry name" value="5'-nucleotidase (syn. UDP-sugar hydrolase), C-terminal domain"/>
    <property type="match status" value="1"/>
</dbReference>
<feature type="domain" description="5'-Nucleotidase C-terminal" evidence="4">
    <location>
        <begin position="338"/>
        <end position="508"/>
    </location>
</feature>
<dbReference type="InterPro" id="IPR008334">
    <property type="entry name" value="5'-Nucleotdase_C"/>
</dbReference>
<reference evidence="6" key="1">
    <citation type="journal article" date="2019" name="Int. J. Syst. Evol. Microbiol.">
        <title>The Global Catalogue of Microorganisms (GCM) 10K type strain sequencing project: providing services to taxonomists for standard genome sequencing and annotation.</title>
        <authorList>
            <consortium name="The Broad Institute Genomics Platform"/>
            <consortium name="The Broad Institute Genome Sequencing Center for Infectious Disease"/>
            <person name="Wu L."/>
            <person name="Ma J."/>
        </authorList>
    </citation>
    <scope>NUCLEOTIDE SEQUENCE [LARGE SCALE GENOMIC DNA]</scope>
    <source>
        <strain evidence="6">CGMCC 4.7357</strain>
    </source>
</reference>
<evidence type="ECO:0000256" key="1">
    <source>
        <dbReference type="ARBA" id="ARBA00022729"/>
    </source>
</evidence>
<gene>
    <name evidence="5" type="ORF">ACFO3G_00230</name>
</gene>
<dbReference type="PANTHER" id="PTHR11575:SF6">
    <property type="entry name" value="2',3'-CYCLIC-NUCLEOTIDE 2'-PHOSPHODIESTERASE_3'-NUCLEOTIDASE"/>
    <property type="match status" value="1"/>
</dbReference>
<evidence type="ECO:0000313" key="5">
    <source>
        <dbReference type="EMBL" id="MFC4665063.1"/>
    </source>
</evidence>
<keyword evidence="2" id="KW-0547">Nucleotide-binding</keyword>
<organism evidence="5 6">
    <name type="scientific">Falsiporphyromonas endometrii</name>
    <dbReference type="NCBI Taxonomy" id="1387297"/>
    <lineage>
        <taxon>Bacteria</taxon>
        <taxon>Pseudomonadati</taxon>
        <taxon>Bacteroidota</taxon>
        <taxon>Bacteroidia</taxon>
        <taxon>Bacteroidales</taxon>
        <taxon>Porphyromonadaceae</taxon>
        <taxon>Falsiporphyromonas</taxon>
    </lineage>
</organism>
<evidence type="ECO:0000256" key="2">
    <source>
        <dbReference type="RuleBase" id="RU362119"/>
    </source>
</evidence>
<dbReference type="Pfam" id="PF02872">
    <property type="entry name" value="5_nucleotid_C"/>
    <property type="match status" value="1"/>
</dbReference>
<accession>A0ABV9K5E6</accession>
<protein>
    <submittedName>
        <fullName evidence="5">Bifunctional metallophosphatase/5'-nucleotidase</fullName>
    </submittedName>
</protein>
<dbReference type="Gene3D" id="3.60.21.10">
    <property type="match status" value="1"/>
</dbReference>
<evidence type="ECO:0000313" key="6">
    <source>
        <dbReference type="Proteomes" id="UP001596020"/>
    </source>
</evidence>
<comment type="similarity">
    <text evidence="2">Belongs to the 5'-nucleotidase family.</text>
</comment>
<dbReference type="RefSeq" id="WP_380076851.1">
    <property type="nucleotide sequence ID" value="NZ_JBHSGO010000004.1"/>
</dbReference>
<dbReference type="InterPro" id="IPR004843">
    <property type="entry name" value="Calcineurin-like_PHP"/>
</dbReference>
<proteinExistence type="inferred from homology"/>
<dbReference type="EMBL" id="JBHSGO010000004">
    <property type="protein sequence ID" value="MFC4665063.1"/>
    <property type="molecule type" value="Genomic_DNA"/>
</dbReference>
<name>A0ABV9K5E6_9PORP</name>
<comment type="caution">
    <text evidence="5">The sequence shown here is derived from an EMBL/GenBank/DDBJ whole genome shotgun (WGS) entry which is preliminary data.</text>
</comment>
<feature type="signal peptide" evidence="2">
    <location>
        <begin position="1"/>
        <end position="26"/>
    </location>
</feature>
<dbReference type="InterPro" id="IPR006179">
    <property type="entry name" value="5_nucleotidase/apyrase"/>
</dbReference>
<dbReference type="PROSITE" id="PS51257">
    <property type="entry name" value="PROKAR_LIPOPROTEIN"/>
    <property type="match status" value="1"/>
</dbReference>